<dbReference type="Bgee" id="ENSLACG00000017787">
    <property type="expression patterns" value="Expressed in muscle tissue and 4 other cell types or tissues"/>
</dbReference>
<name>H3BEB7_LATCH</name>
<reference evidence="2" key="2">
    <citation type="submission" date="2025-08" db="UniProtKB">
        <authorList>
            <consortium name="Ensembl"/>
        </authorList>
    </citation>
    <scope>IDENTIFICATION</scope>
</reference>
<dbReference type="GO" id="GO:0030127">
    <property type="term" value="C:COPII vesicle coat"/>
    <property type="evidence" value="ECO:0007669"/>
    <property type="project" value="InterPro"/>
</dbReference>
<dbReference type="AlphaFoldDB" id="H3BEB7"/>
<dbReference type="PANTHER" id="PTHR13803:SF43">
    <property type="entry name" value="CIRCULARLY PERMUTATED RAS PROTEIN 1-LIKE"/>
    <property type="match status" value="1"/>
</dbReference>
<dbReference type="STRING" id="7897.ENSLACP00000020238"/>
<dbReference type="HOGENOM" id="CLU_017597_0_0_1"/>
<keyword evidence="3" id="KW-1185">Reference proteome</keyword>
<dbReference type="SUPFAM" id="SSF53300">
    <property type="entry name" value="vWA-like"/>
    <property type="match status" value="1"/>
</dbReference>
<reference evidence="3" key="1">
    <citation type="submission" date="2011-08" db="EMBL/GenBank/DDBJ databases">
        <title>The draft genome of Latimeria chalumnae.</title>
        <authorList>
            <person name="Di Palma F."/>
            <person name="Alfoldi J."/>
            <person name="Johnson J."/>
            <person name="Berlin A."/>
            <person name="Gnerre S."/>
            <person name="Jaffe D."/>
            <person name="MacCallum I."/>
            <person name="Young S."/>
            <person name="Walker B.J."/>
            <person name="Lander E."/>
            <person name="Lindblad-Toh K."/>
        </authorList>
    </citation>
    <scope>NUCLEOTIDE SEQUENCE [LARGE SCALE GENOMIC DNA]</scope>
    <source>
        <strain evidence="3">Wild caught</strain>
    </source>
</reference>
<dbReference type="eggNOG" id="ENOG502RH4Z">
    <property type="taxonomic scope" value="Eukaryota"/>
</dbReference>
<dbReference type="Pfam" id="PF04811">
    <property type="entry name" value="Sec23_trunk"/>
    <property type="match status" value="1"/>
</dbReference>
<dbReference type="InterPro" id="IPR036174">
    <property type="entry name" value="Znf_Sec23_Sec24_sf"/>
</dbReference>
<organism evidence="2 3">
    <name type="scientific">Latimeria chalumnae</name>
    <name type="common">Coelacanth</name>
    <dbReference type="NCBI Taxonomy" id="7897"/>
    <lineage>
        <taxon>Eukaryota</taxon>
        <taxon>Metazoa</taxon>
        <taxon>Chordata</taxon>
        <taxon>Craniata</taxon>
        <taxon>Vertebrata</taxon>
        <taxon>Euteleostomi</taxon>
        <taxon>Coelacanthiformes</taxon>
        <taxon>Coelacanthidae</taxon>
        <taxon>Latimeria</taxon>
    </lineage>
</organism>
<dbReference type="PANTHER" id="PTHR13803">
    <property type="entry name" value="SEC24-RELATED PROTEIN"/>
    <property type="match status" value="1"/>
</dbReference>
<dbReference type="InterPro" id="IPR006896">
    <property type="entry name" value="Sec23/24_trunk_dom"/>
</dbReference>
<evidence type="ECO:0000313" key="2">
    <source>
        <dbReference type="Ensembl" id="ENSLACP00000020238.1"/>
    </source>
</evidence>
<dbReference type="GO" id="GO:0000149">
    <property type="term" value="F:SNARE binding"/>
    <property type="evidence" value="ECO:0007669"/>
    <property type="project" value="TreeGrafter"/>
</dbReference>
<protein>
    <recommendedName>
        <fullName evidence="1">VWFA domain-containing protein</fullName>
    </recommendedName>
</protein>
<feature type="domain" description="VWFA" evidence="1">
    <location>
        <begin position="147"/>
        <end position="384"/>
    </location>
</feature>
<evidence type="ECO:0000259" key="1">
    <source>
        <dbReference type="PROSITE" id="PS50234"/>
    </source>
</evidence>
<dbReference type="EMBL" id="AFYH01030557">
    <property type="status" value="NOT_ANNOTATED_CDS"/>
    <property type="molecule type" value="Genomic_DNA"/>
</dbReference>
<dbReference type="PROSITE" id="PS50234">
    <property type="entry name" value="VWFA"/>
    <property type="match status" value="1"/>
</dbReference>
<dbReference type="Proteomes" id="UP000008672">
    <property type="component" value="Unassembled WGS sequence"/>
</dbReference>
<dbReference type="Ensembl" id="ENSLACT00000020378.1">
    <property type="protein sequence ID" value="ENSLACP00000020238.1"/>
    <property type="gene ID" value="ENSLACG00000017787.1"/>
</dbReference>
<dbReference type="Gene3D" id="3.40.50.410">
    <property type="entry name" value="von Willebrand factor, type A domain"/>
    <property type="match status" value="1"/>
</dbReference>
<dbReference type="InterPro" id="IPR050550">
    <property type="entry name" value="SEC23_SEC24_subfamily"/>
</dbReference>
<reference evidence="2" key="3">
    <citation type="submission" date="2025-09" db="UniProtKB">
        <authorList>
            <consortium name="Ensembl"/>
        </authorList>
    </citation>
    <scope>IDENTIFICATION</scope>
</reference>
<dbReference type="InParanoid" id="H3BEB7"/>
<dbReference type="GO" id="GO:0070971">
    <property type="term" value="C:endoplasmic reticulum exit site"/>
    <property type="evidence" value="ECO:0007669"/>
    <property type="project" value="TreeGrafter"/>
</dbReference>
<dbReference type="InterPro" id="IPR002035">
    <property type="entry name" value="VWF_A"/>
</dbReference>
<evidence type="ECO:0000313" key="3">
    <source>
        <dbReference type="Proteomes" id="UP000008672"/>
    </source>
</evidence>
<dbReference type="OMA" id="CANTSWC"/>
<dbReference type="InterPro" id="IPR036465">
    <property type="entry name" value="vWFA_dom_sf"/>
</dbReference>
<dbReference type="GO" id="GO:0008270">
    <property type="term" value="F:zinc ion binding"/>
    <property type="evidence" value="ECO:0007669"/>
    <property type="project" value="InterPro"/>
</dbReference>
<dbReference type="GO" id="GO:0090110">
    <property type="term" value="P:COPII-coated vesicle cargo loading"/>
    <property type="evidence" value="ECO:0007669"/>
    <property type="project" value="TreeGrafter"/>
</dbReference>
<dbReference type="GO" id="GO:0006886">
    <property type="term" value="P:intracellular protein transport"/>
    <property type="evidence" value="ECO:0007669"/>
    <property type="project" value="InterPro"/>
</dbReference>
<dbReference type="GeneTree" id="ENSGT00950000182924"/>
<dbReference type="EMBL" id="AFYH01030556">
    <property type="status" value="NOT_ANNOTATED_CDS"/>
    <property type="molecule type" value="Genomic_DNA"/>
</dbReference>
<accession>H3BEB7</accession>
<sequence length="595" mass="66014">MPPPLPPRPQSLMPSYIDVLPSINSLQGLTPPPLPERIYDFESTYLKPNPLKANVNVVLVNLDKLVDITNEKLTPEGVENVFCGKCLAAMSSFSHDVETTESTVWTCEFCGCSNTLHYQCNVSGIGNDSTFLQASAPDPSETPDDSLVIFCVDISGSMCVTPQVGTAEQAEGSYTTRLQAVEEAVMMSLHYLNKISPTKRVALITFNDQVTLYGDGLSTPQTLQGFELVDKDYLEAQGKQQPIPRCIADSIAALERQLYSLKESGATALGPAALVSVAMATQKPGSKVIICTDGKANTDLGNLEDIKENELYESSKNFYSQIADYAVQHGVIVSVLTIEGTDCRLPELGQMADRTGGKVNRVNPGALYGEFQSILEDDVIATNVKARFIVHTDLVFKYEGDPDHQVLRHVGNVTKDTSITLEFQCKDNMSQSLIQRRALPFQVQVSFTLPNGRHGHRILTQERPITSNSLLVEKNINVNVLQIHCTQLSARLAMEGRVEEARQEAFAQIELIRQVIHQTEDTEQEAIYDDWVNSMSVYGELYDPNQHYTWTFGCANTSWCLSTEALSDDMANVIYRLKNAKNWTESKKKTPEHWQ</sequence>
<dbReference type="SUPFAM" id="SSF82919">
    <property type="entry name" value="Zn-finger domain of Sec23/24"/>
    <property type="match status" value="1"/>
</dbReference>
<proteinExistence type="predicted"/>